<name>G2Y915_BOTF4</name>
<gene>
    <name evidence="1" type="ORF">BofuT4_P029670.1</name>
</gene>
<accession>G2Y915</accession>
<dbReference type="EMBL" id="FQ790300">
    <property type="protein sequence ID" value="CCD49091.1"/>
    <property type="molecule type" value="Genomic_DNA"/>
</dbReference>
<dbReference type="HOGENOM" id="CLU_1474955_0_0_1"/>
<sequence>MYDAVPQLHSSYPQSPATPFHLSQDTFNSITHSSAHSPILKCDTQLAKMVLKLYGPIMSTSGALFTILEKKTTRPIDIDRYAIRDYGTKEFKKISSILYFAESRVSVVFLYLSSTQVPQRPHYTWIIFWTASAQFFSRWKYVAGDELSLADLFRLPKGVALKTEKWKEVLIKHLNVDKWFRGL</sequence>
<dbReference type="InParanoid" id="G2Y915"/>
<dbReference type="Proteomes" id="UP000008177">
    <property type="component" value="Unplaced contigs"/>
</dbReference>
<reference evidence="2" key="1">
    <citation type="journal article" date="2011" name="PLoS Genet.">
        <title>Genomic analysis of the necrotrophic fungal pathogens Sclerotinia sclerotiorum and Botrytis cinerea.</title>
        <authorList>
            <person name="Amselem J."/>
            <person name="Cuomo C.A."/>
            <person name="van Kan J.A."/>
            <person name="Viaud M."/>
            <person name="Benito E.P."/>
            <person name="Couloux A."/>
            <person name="Coutinho P.M."/>
            <person name="de Vries R.P."/>
            <person name="Dyer P.S."/>
            <person name="Fillinger S."/>
            <person name="Fournier E."/>
            <person name="Gout L."/>
            <person name="Hahn M."/>
            <person name="Kohn L."/>
            <person name="Lapalu N."/>
            <person name="Plummer K.M."/>
            <person name="Pradier J.M."/>
            <person name="Quevillon E."/>
            <person name="Sharon A."/>
            <person name="Simon A."/>
            <person name="ten Have A."/>
            <person name="Tudzynski B."/>
            <person name="Tudzynski P."/>
            <person name="Wincker P."/>
            <person name="Andrew M."/>
            <person name="Anthouard V."/>
            <person name="Beever R.E."/>
            <person name="Beffa R."/>
            <person name="Benoit I."/>
            <person name="Bouzid O."/>
            <person name="Brault B."/>
            <person name="Chen Z."/>
            <person name="Choquer M."/>
            <person name="Collemare J."/>
            <person name="Cotton P."/>
            <person name="Danchin E.G."/>
            <person name="Da Silva C."/>
            <person name="Gautier A."/>
            <person name="Giraud C."/>
            <person name="Giraud T."/>
            <person name="Gonzalez C."/>
            <person name="Grossetete S."/>
            <person name="Guldener U."/>
            <person name="Henrissat B."/>
            <person name="Howlett B.J."/>
            <person name="Kodira C."/>
            <person name="Kretschmer M."/>
            <person name="Lappartient A."/>
            <person name="Leroch M."/>
            <person name="Levis C."/>
            <person name="Mauceli E."/>
            <person name="Neuveglise C."/>
            <person name="Oeser B."/>
            <person name="Pearson M."/>
            <person name="Poulain J."/>
            <person name="Poussereau N."/>
            <person name="Quesneville H."/>
            <person name="Rascle C."/>
            <person name="Schumacher J."/>
            <person name="Segurens B."/>
            <person name="Sexton A."/>
            <person name="Silva E."/>
            <person name="Sirven C."/>
            <person name="Soanes D.M."/>
            <person name="Talbot N.J."/>
            <person name="Templeton M."/>
            <person name="Yandava C."/>
            <person name="Yarden O."/>
            <person name="Zeng Q."/>
            <person name="Rollins J.A."/>
            <person name="Lebrun M.H."/>
            <person name="Dickman M."/>
        </authorList>
    </citation>
    <scope>NUCLEOTIDE SEQUENCE [LARGE SCALE GENOMIC DNA]</scope>
    <source>
        <strain evidence="2">T4</strain>
    </source>
</reference>
<evidence type="ECO:0000313" key="2">
    <source>
        <dbReference type="Proteomes" id="UP000008177"/>
    </source>
</evidence>
<evidence type="ECO:0000313" key="1">
    <source>
        <dbReference type="EMBL" id="CCD49091.1"/>
    </source>
</evidence>
<dbReference type="Gene3D" id="1.20.1050.10">
    <property type="match status" value="1"/>
</dbReference>
<organism evidence="1 2">
    <name type="scientific">Botryotinia fuckeliana (strain T4)</name>
    <name type="common">Noble rot fungus</name>
    <name type="synonym">Botrytis cinerea</name>
    <dbReference type="NCBI Taxonomy" id="999810"/>
    <lineage>
        <taxon>Eukaryota</taxon>
        <taxon>Fungi</taxon>
        <taxon>Dikarya</taxon>
        <taxon>Ascomycota</taxon>
        <taxon>Pezizomycotina</taxon>
        <taxon>Leotiomycetes</taxon>
        <taxon>Helotiales</taxon>
        <taxon>Sclerotiniaceae</taxon>
        <taxon>Botrytis</taxon>
    </lineage>
</organism>
<protein>
    <submittedName>
        <fullName evidence="1">Uncharacterized protein</fullName>
    </submittedName>
</protein>
<dbReference type="AlphaFoldDB" id="G2Y915"/>
<proteinExistence type="predicted"/>